<protein>
    <submittedName>
        <fullName evidence="4">Peptidase, M23/M37 family protein</fullName>
    </submittedName>
</protein>
<dbReference type="Pfam" id="PF01551">
    <property type="entry name" value="Peptidase_M23"/>
    <property type="match status" value="1"/>
</dbReference>
<evidence type="ECO:0000259" key="3">
    <source>
        <dbReference type="Pfam" id="PF01551"/>
    </source>
</evidence>
<organism evidence="4 5">
    <name type="scientific">Salipiger mucosus DSM 16094</name>
    <dbReference type="NCBI Taxonomy" id="1123237"/>
    <lineage>
        <taxon>Bacteria</taxon>
        <taxon>Pseudomonadati</taxon>
        <taxon>Pseudomonadota</taxon>
        <taxon>Alphaproteobacteria</taxon>
        <taxon>Rhodobacterales</taxon>
        <taxon>Roseobacteraceae</taxon>
        <taxon>Salipiger</taxon>
    </lineage>
</organism>
<gene>
    <name evidence="4" type="ORF">Salmuc_01398</name>
</gene>
<dbReference type="AlphaFoldDB" id="S9S9B2"/>
<keyword evidence="5" id="KW-1185">Reference proteome</keyword>
<dbReference type="GO" id="GO:0004222">
    <property type="term" value="F:metalloendopeptidase activity"/>
    <property type="evidence" value="ECO:0007669"/>
    <property type="project" value="TreeGrafter"/>
</dbReference>
<dbReference type="SUPFAM" id="SSF51261">
    <property type="entry name" value="Duplicated hybrid motif"/>
    <property type="match status" value="1"/>
</dbReference>
<evidence type="ECO:0000256" key="1">
    <source>
        <dbReference type="ARBA" id="ARBA00022729"/>
    </source>
</evidence>
<feature type="signal peptide" evidence="2">
    <location>
        <begin position="1"/>
        <end position="16"/>
    </location>
</feature>
<dbReference type="InterPro" id="IPR016047">
    <property type="entry name" value="M23ase_b-sheet_dom"/>
</dbReference>
<name>S9S9B2_9RHOB</name>
<dbReference type="CDD" id="cd12797">
    <property type="entry name" value="M23_peptidase"/>
    <property type="match status" value="1"/>
</dbReference>
<dbReference type="InterPro" id="IPR011055">
    <property type="entry name" value="Dup_hybrid_motif"/>
</dbReference>
<dbReference type="Proteomes" id="UP000015347">
    <property type="component" value="Unassembled WGS sequence"/>
</dbReference>
<dbReference type="RefSeq" id="WP_020040998.1">
    <property type="nucleotide sequence ID" value="NZ_KE557273.1"/>
</dbReference>
<dbReference type="EMBL" id="APVH01000003">
    <property type="protein sequence ID" value="EPX86750.1"/>
    <property type="molecule type" value="Genomic_DNA"/>
</dbReference>
<feature type="domain" description="M23ase beta-sheet core" evidence="3">
    <location>
        <begin position="62"/>
        <end position="176"/>
    </location>
</feature>
<reference evidence="5" key="1">
    <citation type="journal article" date="2014" name="Stand. Genomic Sci.">
        <title>Genome sequence of the exopolysaccharide-producing Salipiger mucosus type strain (DSM 16094(T)), a moderately halophilic member of the Roseobacter clade.</title>
        <authorList>
            <person name="Riedel T."/>
            <person name="Spring S."/>
            <person name="Fiebig A."/>
            <person name="Petersen J."/>
            <person name="Kyrpides N.C."/>
            <person name="Goker M."/>
            <person name="Klenk H.P."/>
        </authorList>
    </citation>
    <scope>NUCLEOTIDE SEQUENCE [LARGE SCALE GENOMIC DNA]</scope>
    <source>
        <strain evidence="5">DSM 16094</strain>
    </source>
</reference>
<accession>S9S9B2</accession>
<dbReference type="OrthoDB" id="5489603at2"/>
<dbReference type="eggNOG" id="COG0739">
    <property type="taxonomic scope" value="Bacteria"/>
</dbReference>
<keyword evidence="1 2" id="KW-0732">Signal</keyword>
<proteinExistence type="predicted"/>
<dbReference type="Gene3D" id="2.70.70.10">
    <property type="entry name" value="Glucose Permease (Domain IIA)"/>
    <property type="match status" value="1"/>
</dbReference>
<comment type="caution">
    <text evidence="4">The sequence shown here is derived from an EMBL/GenBank/DDBJ whole genome shotgun (WGS) entry which is preliminary data.</text>
</comment>
<dbReference type="STRING" id="1123237.Salmuc_01398"/>
<evidence type="ECO:0000313" key="5">
    <source>
        <dbReference type="Proteomes" id="UP000015347"/>
    </source>
</evidence>
<dbReference type="PANTHER" id="PTHR21666">
    <property type="entry name" value="PEPTIDASE-RELATED"/>
    <property type="match status" value="1"/>
</dbReference>
<evidence type="ECO:0000256" key="2">
    <source>
        <dbReference type="SAM" id="SignalP"/>
    </source>
</evidence>
<dbReference type="HOGENOM" id="CLU_073817_0_0_5"/>
<sequence>MRALIAALIVSAAPLAAETPVLTLPIDCELGVSCFIEDYVDRDPEPGTQRDFACGLNSRDGHKGTDIALLSFDRMDEGVEVRAAAPGRVLRTRDGMADDITLQGVTDDNACGNAALIEHGDGWQTMYCHMKRGSVAVQPGDEVAAGDPLGEVGVSGQTTHPHVHLTVYRDGEVVDPFAPGDTSACDPAPDDTLWAEPPTYYKTGLMTAGFSTALPSLDEVRSGAARVTETAPGTPLVVYGHMAYPQPGDLLTITAQGPDGEEMFRQEIEVETDQVSQMRAFGRRAPSGGWPAGDYLGEALVTRDGVVIAHRNAHVTVR</sequence>
<dbReference type="PANTHER" id="PTHR21666:SF289">
    <property type="entry name" value="L-ALA--D-GLU ENDOPEPTIDASE"/>
    <property type="match status" value="1"/>
</dbReference>
<evidence type="ECO:0000313" key="4">
    <source>
        <dbReference type="EMBL" id="EPX86750.1"/>
    </source>
</evidence>
<dbReference type="InterPro" id="IPR050570">
    <property type="entry name" value="Cell_wall_metabolism_enzyme"/>
</dbReference>
<feature type="chain" id="PRO_5004556722" evidence="2">
    <location>
        <begin position="17"/>
        <end position="318"/>
    </location>
</feature>